<reference evidence="15" key="2">
    <citation type="submission" date="2025-08" db="UniProtKB">
        <authorList>
            <consortium name="RefSeq"/>
        </authorList>
    </citation>
    <scope>IDENTIFICATION</scope>
    <source>
        <tissue evidence="15">Etiolated seedlings</tissue>
    </source>
</reference>
<dbReference type="InterPro" id="IPR043519">
    <property type="entry name" value="NT_sf"/>
</dbReference>
<dbReference type="STRING" id="3827.A0A1S2YW79"/>
<keyword evidence="14" id="KW-1185">Reference proteome</keyword>
<dbReference type="PANTHER" id="PTHR12271:SF40">
    <property type="entry name" value="POLY(A) RNA POLYMERASE GLD2"/>
    <property type="match status" value="1"/>
</dbReference>
<evidence type="ECO:0000256" key="3">
    <source>
        <dbReference type="ARBA" id="ARBA00004496"/>
    </source>
</evidence>
<dbReference type="SUPFAM" id="SSF81301">
    <property type="entry name" value="Nucleotidyltransferase"/>
    <property type="match status" value="1"/>
</dbReference>
<evidence type="ECO:0000256" key="5">
    <source>
        <dbReference type="ARBA" id="ARBA00012472"/>
    </source>
</evidence>
<keyword evidence="9" id="KW-0460">Magnesium</keyword>
<evidence type="ECO:0000256" key="6">
    <source>
        <dbReference type="ARBA" id="ARBA00022490"/>
    </source>
</evidence>
<dbReference type="SUPFAM" id="SSF81631">
    <property type="entry name" value="PAP/OAS1 substrate-binding domain"/>
    <property type="match status" value="1"/>
</dbReference>
<feature type="domain" description="Poly(A) RNA polymerase mitochondrial-like central palm" evidence="13">
    <location>
        <begin position="385"/>
        <end position="512"/>
    </location>
</feature>
<dbReference type="RefSeq" id="XP_004510903.1">
    <property type="nucleotide sequence ID" value="XM_004510846.3"/>
</dbReference>
<evidence type="ECO:0000259" key="13">
    <source>
        <dbReference type="Pfam" id="PF22600"/>
    </source>
</evidence>
<evidence type="ECO:0000256" key="2">
    <source>
        <dbReference type="ARBA" id="ARBA00001946"/>
    </source>
</evidence>
<dbReference type="Gene3D" id="1.10.1410.10">
    <property type="match status" value="1"/>
</dbReference>
<dbReference type="InterPro" id="IPR002058">
    <property type="entry name" value="PAP_assoc"/>
</dbReference>
<feature type="compositionally biased region" description="Basic and acidic residues" evidence="11">
    <location>
        <begin position="285"/>
        <end position="294"/>
    </location>
</feature>
<dbReference type="eggNOG" id="KOG2277">
    <property type="taxonomic scope" value="Eukaryota"/>
</dbReference>
<keyword evidence="7" id="KW-0808">Transferase</keyword>
<reference evidence="14" key="1">
    <citation type="journal article" date="2013" name="Nat. Biotechnol.">
        <title>Draft genome sequence of chickpea (Cicer arietinum) provides a resource for trait improvement.</title>
        <authorList>
            <person name="Varshney R.K."/>
            <person name="Song C."/>
            <person name="Saxena R.K."/>
            <person name="Azam S."/>
            <person name="Yu S."/>
            <person name="Sharpe A.G."/>
            <person name="Cannon S."/>
            <person name="Baek J."/>
            <person name="Rosen B.D."/>
            <person name="Tar'an B."/>
            <person name="Millan T."/>
            <person name="Zhang X."/>
            <person name="Ramsay L.D."/>
            <person name="Iwata A."/>
            <person name="Wang Y."/>
            <person name="Nelson W."/>
            <person name="Farmer A.D."/>
            <person name="Gaur P.M."/>
            <person name="Soderlund C."/>
            <person name="Penmetsa R.V."/>
            <person name="Xu C."/>
            <person name="Bharti A.K."/>
            <person name="He W."/>
            <person name="Winter P."/>
            <person name="Zhao S."/>
            <person name="Hane J.K."/>
            <person name="Carrasquilla-Garcia N."/>
            <person name="Condie J.A."/>
            <person name="Upadhyaya H.D."/>
            <person name="Luo M.C."/>
            <person name="Thudi M."/>
            <person name="Gowda C.L."/>
            <person name="Singh N.P."/>
            <person name="Lichtenzveig J."/>
            <person name="Gali K.K."/>
            <person name="Rubio J."/>
            <person name="Nadarajan N."/>
            <person name="Dolezel J."/>
            <person name="Bansal K.C."/>
            <person name="Xu X."/>
            <person name="Edwards D."/>
            <person name="Zhang G."/>
            <person name="Kahl G."/>
            <person name="Gil J."/>
            <person name="Singh K.B."/>
            <person name="Datta S.K."/>
            <person name="Jackson S.A."/>
            <person name="Wang J."/>
            <person name="Cook D.R."/>
        </authorList>
    </citation>
    <scope>NUCLEOTIDE SEQUENCE [LARGE SCALE GENOMIC DNA]</scope>
    <source>
        <strain evidence="14">cv. CDC Frontier</strain>
    </source>
</reference>
<evidence type="ECO:0000256" key="11">
    <source>
        <dbReference type="SAM" id="MobiDB-lite"/>
    </source>
</evidence>
<dbReference type="PANTHER" id="PTHR12271">
    <property type="entry name" value="POLY A POLYMERASE CID PAP -RELATED"/>
    <property type="match status" value="1"/>
</dbReference>
<dbReference type="GeneID" id="101492938"/>
<dbReference type="KEGG" id="cam:101492938"/>
<dbReference type="GO" id="GO:0061157">
    <property type="term" value="P:mRNA destabilization"/>
    <property type="evidence" value="ECO:0007669"/>
    <property type="project" value="UniProtKB-ARBA"/>
</dbReference>
<name>A0A1S2YW79_CICAR</name>
<gene>
    <name evidence="15" type="primary">LOC101492938</name>
</gene>
<dbReference type="CDD" id="cd05402">
    <property type="entry name" value="NT_PAP_TUTase"/>
    <property type="match status" value="1"/>
</dbReference>
<organism evidence="14 15">
    <name type="scientific">Cicer arietinum</name>
    <name type="common">Chickpea</name>
    <name type="synonym">Garbanzo</name>
    <dbReference type="NCBI Taxonomy" id="3827"/>
    <lineage>
        <taxon>Eukaryota</taxon>
        <taxon>Viridiplantae</taxon>
        <taxon>Streptophyta</taxon>
        <taxon>Embryophyta</taxon>
        <taxon>Tracheophyta</taxon>
        <taxon>Spermatophyta</taxon>
        <taxon>Magnoliopsida</taxon>
        <taxon>eudicotyledons</taxon>
        <taxon>Gunneridae</taxon>
        <taxon>Pentapetalae</taxon>
        <taxon>rosids</taxon>
        <taxon>fabids</taxon>
        <taxon>Fabales</taxon>
        <taxon>Fabaceae</taxon>
        <taxon>Papilionoideae</taxon>
        <taxon>50 kb inversion clade</taxon>
        <taxon>NPAAA clade</taxon>
        <taxon>Hologalegina</taxon>
        <taxon>IRL clade</taxon>
        <taxon>Cicereae</taxon>
        <taxon>Cicer</taxon>
    </lineage>
</organism>
<dbReference type="InterPro" id="IPR054708">
    <property type="entry name" value="MTPAP-like_central"/>
</dbReference>
<sequence>MNGDGGNFPPPQSNGGDFLLSLLQKPHLQPSQPPTIPPLQSLTIDPAVAMMGPTIPISTSPYLTNGHDHPNLNYLPHHPHPNFPPWSHTPSPYTQNIFGLTHNPFSLPQIPETHYPNTNPLHFNNGVSLAEDLRRLGFPIEGNNNSNSVNSFIHQQQQQHQLNELKLQFGSLPTVSFANSSPVPSNGNYNGFDRNNNNQNHNHNHDAVDYERRGVIGNFRSTGISTEQIRVPPRFVNDTRGKGYWGSEVGEVELNGRNENLFRENVRIGFGERSNNSRGNVGGGHELRLPDQIDHPGPPSGSKLHSDVVVDDDIDAVGEQLADSLLLEDELDDKSSNSRRRRGPRDKDARSSDSRGTQLLSQRARSYKRQMMCRRDIDNLSVPFLAIYESLIPPQEEKLKQKQLLALLEKLVCKEWPMARLYLYGSCANSFGVSKSDIDVCLAIQEADMDKSKIIMKLADILQSDNLQNVQALTRARVPIVKLMDPVTGISCDICINNLLAVVNTKLLRDYAHIDARLRQLAFIIKHWAKSRGVNETYHGTLSSYAYVLMCIHFLQQRQPAILPCLQGMKTTYSVTVDNVDCAFFDQVEKLGEFGRHNKESIAHLVWGFFYYWAYCHDYANSVISVRTGSTISKRDKDWTRRVGNDRHLICIEDPFETSHDLGRVVDKHSIKVLREEFERAADIMQFDPNPCNKLFEPYVRS</sequence>
<dbReference type="Gene3D" id="3.30.460.10">
    <property type="entry name" value="Beta Polymerase, domain 2"/>
    <property type="match status" value="1"/>
</dbReference>
<evidence type="ECO:0000313" key="14">
    <source>
        <dbReference type="Proteomes" id="UP000087171"/>
    </source>
</evidence>
<keyword evidence="15" id="KW-0548">Nucleotidyltransferase</keyword>
<evidence type="ECO:0000256" key="10">
    <source>
        <dbReference type="ARBA" id="ARBA00049105"/>
    </source>
</evidence>
<keyword evidence="8" id="KW-0479">Metal-binding</keyword>
<comment type="subcellular location">
    <subcellularLocation>
        <location evidence="3">Cytoplasm</location>
    </subcellularLocation>
</comment>
<feature type="domain" description="PAP-associated" evidence="12">
    <location>
        <begin position="601"/>
        <end position="660"/>
    </location>
</feature>
<dbReference type="GO" id="GO:0050265">
    <property type="term" value="F:RNA uridylyltransferase activity"/>
    <property type="evidence" value="ECO:0007669"/>
    <property type="project" value="UniProtKB-EC"/>
</dbReference>
<dbReference type="FunFam" id="1.10.1410.10:FF:000018">
    <property type="entry name" value="Terminal uridylyltransferase cid1"/>
    <property type="match status" value="1"/>
</dbReference>
<dbReference type="Proteomes" id="UP000087171">
    <property type="component" value="Chromosome Ca7"/>
</dbReference>
<dbReference type="AlphaFoldDB" id="A0A1S2YW79"/>
<dbReference type="GO" id="GO:0031123">
    <property type="term" value="P:RNA 3'-end processing"/>
    <property type="evidence" value="ECO:0007669"/>
    <property type="project" value="TreeGrafter"/>
</dbReference>
<feature type="compositionally biased region" description="Polar residues" evidence="11">
    <location>
        <begin position="354"/>
        <end position="364"/>
    </location>
</feature>
<dbReference type="Pfam" id="PF22600">
    <property type="entry name" value="MTPAP-like_central"/>
    <property type="match status" value="1"/>
</dbReference>
<dbReference type="FunFam" id="3.30.460.10:FF:000067">
    <property type="entry name" value="Terminal uridylyltransferase cid1"/>
    <property type="match status" value="1"/>
</dbReference>
<evidence type="ECO:0000256" key="7">
    <source>
        <dbReference type="ARBA" id="ARBA00022679"/>
    </source>
</evidence>
<keyword evidence="6" id="KW-0963">Cytoplasm</keyword>
<dbReference type="GO" id="GO:0010628">
    <property type="term" value="P:positive regulation of gene expression"/>
    <property type="evidence" value="ECO:0007669"/>
    <property type="project" value="UniProtKB-ARBA"/>
</dbReference>
<comment type="cofactor">
    <cofactor evidence="1">
        <name>Mn(2+)</name>
        <dbReference type="ChEBI" id="CHEBI:29035"/>
    </cofactor>
</comment>
<evidence type="ECO:0000259" key="12">
    <source>
        <dbReference type="Pfam" id="PF03828"/>
    </source>
</evidence>
<dbReference type="PaxDb" id="3827-XP_004510903.1"/>
<accession>A0A1S2YW79</accession>
<comment type="catalytic activity">
    <reaction evidence="10">
        <text>RNA(n) + UTP = RNA(n)-3'-uridine ribonucleotide + diphosphate</text>
        <dbReference type="Rhea" id="RHEA:14785"/>
        <dbReference type="Rhea" id="RHEA-COMP:14527"/>
        <dbReference type="Rhea" id="RHEA-COMP:17348"/>
        <dbReference type="ChEBI" id="CHEBI:33019"/>
        <dbReference type="ChEBI" id="CHEBI:46398"/>
        <dbReference type="ChEBI" id="CHEBI:140395"/>
        <dbReference type="ChEBI" id="CHEBI:173116"/>
        <dbReference type="EC" id="2.7.7.52"/>
    </reaction>
</comment>
<dbReference type="OrthoDB" id="407432at2759"/>
<evidence type="ECO:0000256" key="1">
    <source>
        <dbReference type="ARBA" id="ARBA00001936"/>
    </source>
</evidence>
<dbReference type="Pfam" id="PF03828">
    <property type="entry name" value="PAP_assoc"/>
    <property type="match status" value="1"/>
</dbReference>
<proteinExistence type="inferred from homology"/>
<protein>
    <recommendedName>
        <fullName evidence="5">RNA uridylyltransferase</fullName>
        <ecNumber evidence="5">2.7.7.52</ecNumber>
    </recommendedName>
</protein>
<feature type="region of interest" description="Disordered" evidence="11">
    <location>
        <begin position="328"/>
        <end position="367"/>
    </location>
</feature>
<evidence type="ECO:0000256" key="4">
    <source>
        <dbReference type="ARBA" id="ARBA00008593"/>
    </source>
</evidence>
<dbReference type="GO" id="GO:0005737">
    <property type="term" value="C:cytoplasm"/>
    <property type="evidence" value="ECO:0007669"/>
    <property type="project" value="UniProtKB-SubCell"/>
</dbReference>
<dbReference type="EC" id="2.7.7.52" evidence="5"/>
<dbReference type="GO" id="GO:0046872">
    <property type="term" value="F:metal ion binding"/>
    <property type="evidence" value="ECO:0007669"/>
    <property type="project" value="UniProtKB-KW"/>
</dbReference>
<feature type="region of interest" description="Disordered" evidence="11">
    <location>
        <begin position="271"/>
        <end position="306"/>
    </location>
</feature>
<dbReference type="GO" id="GO:0000956">
    <property type="term" value="P:nuclear-transcribed mRNA catabolic process"/>
    <property type="evidence" value="ECO:0007669"/>
    <property type="project" value="UniProtKB-ARBA"/>
</dbReference>
<evidence type="ECO:0000256" key="9">
    <source>
        <dbReference type="ARBA" id="ARBA00022842"/>
    </source>
</evidence>
<evidence type="ECO:0000256" key="8">
    <source>
        <dbReference type="ARBA" id="ARBA00022723"/>
    </source>
</evidence>
<evidence type="ECO:0000313" key="15">
    <source>
        <dbReference type="RefSeq" id="XP_004510903.1"/>
    </source>
</evidence>
<comment type="similarity">
    <text evidence="4">Belongs to the DNA polymerase type-B-like family.</text>
</comment>
<comment type="cofactor">
    <cofactor evidence="2">
        <name>Mg(2+)</name>
        <dbReference type="ChEBI" id="CHEBI:18420"/>
    </cofactor>
</comment>